<dbReference type="InterPro" id="IPR002213">
    <property type="entry name" value="UDP_glucos_trans"/>
</dbReference>
<proteinExistence type="inferred from homology"/>
<dbReference type="SUPFAM" id="SSF53756">
    <property type="entry name" value="UDP-Glycosyltransferase/glycogen phosphorylase"/>
    <property type="match status" value="1"/>
</dbReference>
<gene>
    <name evidence="4" type="ORF">IPOD504_LOCUS3120</name>
</gene>
<dbReference type="PANTHER" id="PTHR48043">
    <property type="entry name" value="EG:EG0003.4 PROTEIN-RELATED"/>
    <property type="match status" value="1"/>
</dbReference>
<dbReference type="Pfam" id="PF00201">
    <property type="entry name" value="UDPGT"/>
    <property type="match status" value="1"/>
</dbReference>
<sequence length="168" mass="18890">MLEDDDVQDLWKLKRKFDVVVVEQFNGDCSLGLAYKLNAPVVGLTSHVLMPHHYNRFDALADLPQRVVWKWETKSLPGKPKNIFVSKWLPQNDLLAHPKVLAFYSHCGLLGVTEAVYHGVPIVGMPIYGDQPVNAAAVEESGFGVKINMHDVTKENLLQKFKTVLNPE</sequence>
<dbReference type="Proteomes" id="UP000837857">
    <property type="component" value="Chromosome 13"/>
</dbReference>
<accession>A0ABN8HYW1</accession>
<dbReference type="InterPro" id="IPR050271">
    <property type="entry name" value="UDP-glycosyltransferase"/>
</dbReference>
<comment type="similarity">
    <text evidence="1">Belongs to the UDP-glycosyltransferase family.</text>
</comment>
<feature type="non-terminal residue" evidence="4">
    <location>
        <position position="168"/>
    </location>
</feature>
<keyword evidence="5" id="KW-1185">Reference proteome</keyword>
<dbReference type="PANTHER" id="PTHR48043:SF114">
    <property type="entry name" value="IP04436P-RELATED"/>
    <property type="match status" value="1"/>
</dbReference>
<evidence type="ECO:0000313" key="5">
    <source>
        <dbReference type="Proteomes" id="UP000837857"/>
    </source>
</evidence>
<dbReference type="EMBL" id="OW152825">
    <property type="protein sequence ID" value="CAH2041369.1"/>
    <property type="molecule type" value="Genomic_DNA"/>
</dbReference>
<reference evidence="4" key="1">
    <citation type="submission" date="2022-03" db="EMBL/GenBank/DDBJ databases">
        <authorList>
            <person name="Martin H S."/>
        </authorList>
    </citation>
    <scope>NUCLEOTIDE SEQUENCE</scope>
</reference>
<evidence type="ECO:0008006" key="6">
    <source>
        <dbReference type="Google" id="ProtNLM"/>
    </source>
</evidence>
<evidence type="ECO:0000313" key="4">
    <source>
        <dbReference type="EMBL" id="CAH2041369.1"/>
    </source>
</evidence>
<dbReference type="Gene3D" id="3.40.50.2000">
    <property type="entry name" value="Glycogen Phosphorylase B"/>
    <property type="match status" value="1"/>
</dbReference>
<organism evidence="4 5">
    <name type="scientific">Iphiclides podalirius</name>
    <name type="common">scarce swallowtail</name>
    <dbReference type="NCBI Taxonomy" id="110791"/>
    <lineage>
        <taxon>Eukaryota</taxon>
        <taxon>Metazoa</taxon>
        <taxon>Ecdysozoa</taxon>
        <taxon>Arthropoda</taxon>
        <taxon>Hexapoda</taxon>
        <taxon>Insecta</taxon>
        <taxon>Pterygota</taxon>
        <taxon>Neoptera</taxon>
        <taxon>Endopterygota</taxon>
        <taxon>Lepidoptera</taxon>
        <taxon>Glossata</taxon>
        <taxon>Ditrysia</taxon>
        <taxon>Papilionoidea</taxon>
        <taxon>Papilionidae</taxon>
        <taxon>Papilioninae</taxon>
        <taxon>Iphiclides</taxon>
    </lineage>
</organism>
<name>A0ABN8HYW1_9NEOP</name>
<keyword evidence="3" id="KW-0808">Transferase</keyword>
<evidence type="ECO:0000256" key="2">
    <source>
        <dbReference type="ARBA" id="ARBA00022676"/>
    </source>
</evidence>
<dbReference type="CDD" id="cd03784">
    <property type="entry name" value="GT1_Gtf-like"/>
    <property type="match status" value="1"/>
</dbReference>
<evidence type="ECO:0000256" key="3">
    <source>
        <dbReference type="ARBA" id="ARBA00022679"/>
    </source>
</evidence>
<protein>
    <recommendedName>
        <fullName evidence="6">UDP-glucuronosyltransferase</fullName>
    </recommendedName>
</protein>
<evidence type="ECO:0000256" key="1">
    <source>
        <dbReference type="ARBA" id="ARBA00009995"/>
    </source>
</evidence>
<keyword evidence="2" id="KW-0328">Glycosyltransferase</keyword>